<dbReference type="KEGG" id="ccz:CCALI_00674"/>
<evidence type="ECO:0000256" key="1">
    <source>
        <dbReference type="ARBA" id="ARBA00000868"/>
    </source>
</evidence>
<dbReference type="Pfam" id="PF00156">
    <property type="entry name" value="Pribosyltran"/>
    <property type="match status" value="1"/>
</dbReference>
<comment type="subunit">
    <text evidence="11">Homodimer.</text>
</comment>
<dbReference type="Gene3D" id="3.40.50.2020">
    <property type="match status" value="1"/>
</dbReference>
<keyword evidence="9 11" id="KW-0808">Transferase</keyword>
<dbReference type="HOGENOM" id="CLU_063339_1_0_0"/>
<dbReference type="InterPro" id="IPR050054">
    <property type="entry name" value="UPRTase/APRTase"/>
</dbReference>
<keyword evidence="10 11" id="KW-0660">Purine salvage</keyword>
<evidence type="ECO:0000256" key="6">
    <source>
        <dbReference type="ARBA" id="ARBA00011893"/>
    </source>
</evidence>
<comment type="function">
    <text evidence="2 11">Catalyzes a salvage reaction resulting in the formation of AMP, that is energically less costly than de novo synthesis.</text>
</comment>
<evidence type="ECO:0000259" key="12">
    <source>
        <dbReference type="Pfam" id="PF00156"/>
    </source>
</evidence>
<dbReference type="PANTHER" id="PTHR32315:SF3">
    <property type="entry name" value="ADENINE PHOSPHORIBOSYLTRANSFERASE"/>
    <property type="match status" value="1"/>
</dbReference>
<keyword evidence="8 11" id="KW-0328">Glycosyltransferase</keyword>
<comment type="similarity">
    <text evidence="5 11">Belongs to the purine/pyrimidine phosphoribosyltransferase family.</text>
</comment>
<feature type="domain" description="Phosphoribosyltransferase" evidence="12">
    <location>
        <begin position="122"/>
        <end position="245"/>
    </location>
</feature>
<dbReference type="InterPro" id="IPR005764">
    <property type="entry name" value="Ade_phspho_trans"/>
</dbReference>
<evidence type="ECO:0000313" key="14">
    <source>
        <dbReference type="Proteomes" id="UP000014227"/>
    </source>
</evidence>
<dbReference type="PATRIC" id="fig|1303518.3.peg.680"/>
<evidence type="ECO:0000313" key="13">
    <source>
        <dbReference type="EMBL" id="CCW34499.1"/>
    </source>
</evidence>
<evidence type="ECO:0000256" key="5">
    <source>
        <dbReference type="ARBA" id="ARBA00008391"/>
    </source>
</evidence>
<dbReference type="NCBIfam" id="NF002636">
    <property type="entry name" value="PRK02304.1-5"/>
    <property type="match status" value="1"/>
</dbReference>
<sequence>MEALSVHICRVPLFAVPKVYDAFPLAVECVERTRFMRTCGSIIYQGVQNSLKIRQAQHNNHLRNRKGGKRGFFNSKRRDPAQFSMEKLLAEALVRDVPDFPKPGILFKDITPVLQDYDALRQVIDKMTEQSRPLKVDVVVGIEARGFIFGAPLALELEVGFVPLRKLGKLPYNRLVEEYALEYGTNTVEIHTDSIKPGQRVLIVDDVLATGGTAAAAARLVERAGGQVAGLCFLIELDFLEGRKALENYPIISLIRYQE</sequence>
<evidence type="ECO:0000256" key="7">
    <source>
        <dbReference type="ARBA" id="ARBA00022490"/>
    </source>
</evidence>
<dbReference type="InParanoid" id="S0ET29"/>
<dbReference type="CDD" id="cd06223">
    <property type="entry name" value="PRTases_typeI"/>
    <property type="match status" value="1"/>
</dbReference>
<comment type="pathway">
    <text evidence="4 11">Purine metabolism; AMP biosynthesis via salvage pathway; AMP from adenine: step 1/1.</text>
</comment>
<organism evidence="13 14">
    <name type="scientific">Chthonomonas calidirosea (strain DSM 23976 / ICMP 18418 / T49)</name>
    <dbReference type="NCBI Taxonomy" id="1303518"/>
    <lineage>
        <taxon>Bacteria</taxon>
        <taxon>Bacillati</taxon>
        <taxon>Armatimonadota</taxon>
        <taxon>Chthonomonadia</taxon>
        <taxon>Chthonomonadales</taxon>
        <taxon>Chthonomonadaceae</taxon>
        <taxon>Chthonomonas</taxon>
    </lineage>
</organism>
<name>S0ET29_CHTCT</name>
<evidence type="ECO:0000256" key="4">
    <source>
        <dbReference type="ARBA" id="ARBA00004659"/>
    </source>
</evidence>
<dbReference type="FunCoup" id="S0ET29">
    <property type="interactions" value="302"/>
</dbReference>
<dbReference type="FunFam" id="3.40.50.2020:FF:000021">
    <property type="entry name" value="Adenine phosphoribosyltransferase"/>
    <property type="match status" value="1"/>
</dbReference>
<dbReference type="GO" id="GO:0006168">
    <property type="term" value="P:adenine salvage"/>
    <property type="evidence" value="ECO:0007669"/>
    <property type="project" value="InterPro"/>
</dbReference>
<evidence type="ECO:0000256" key="11">
    <source>
        <dbReference type="HAMAP-Rule" id="MF_00004"/>
    </source>
</evidence>
<reference evidence="14" key="1">
    <citation type="submission" date="2013-03" db="EMBL/GenBank/DDBJ databases">
        <title>Genome sequence of Chthonomonas calidirosea, the first sequenced genome from the Armatimonadetes phylum (formally candidate division OP10).</title>
        <authorList>
            <person name="Lee K.C.Y."/>
            <person name="Morgan X.C."/>
            <person name="Dunfield P.F."/>
            <person name="Tamas I."/>
            <person name="Houghton K.M."/>
            <person name="Vyssotski M."/>
            <person name="Ryan J.L.J."/>
            <person name="Lagutin K."/>
            <person name="McDonald I.R."/>
            <person name="Stott M.B."/>
        </authorList>
    </citation>
    <scope>NUCLEOTIDE SEQUENCE [LARGE SCALE GENOMIC DNA]</scope>
    <source>
        <strain evidence="14">DSM 23976 / ICMP 18418 / T49</strain>
    </source>
</reference>
<accession>S0ET29</accession>
<keyword evidence="7 11" id="KW-0963">Cytoplasm</keyword>
<proteinExistence type="inferred from homology"/>
<dbReference type="NCBIfam" id="NF002633">
    <property type="entry name" value="PRK02304.1-2"/>
    <property type="match status" value="1"/>
</dbReference>
<protein>
    <recommendedName>
        <fullName evidence="6 11">Adenine phosphoribosyltransferase</fullName>
        <shortName evidence="11">APRT</shortName>
        <ecNumber evidence="6 11">2.4.2.7</ecNumber>
    </recommendedName>
</protein>
<dbReference type="NCBIfam" id="TIGR01090">
    <property type="entry name" value="apt"/>
    <property type="match status" value="1"/>
</dbReference>
<gene>
    <name evidence="11" type="primary">apt</name>
    <name evidence="13" type="ORF">CCALI_00674</name>
</gene>
<evidence type="ECO:0000256" key="10">
    <source>
        <dbReference type="ARBA" id="ARBA00022726"/>
    </source>
</evidence>
<dbReference type="Proteomes" id="UP000014227">
    <property type="component" value="Chromosome I"/>
</dbReference>
<keyword evidence="14" id="KW-1185">Reference proteome</keyword>
<dbReference type="SUPFAM" id="SSF53271">
    <property type="entry name" value="PRTase-like"/>
    <property type="match status" value="1"/>
</dbReference>
<dbReference type="UniPathway" id="UPA00588">
    <property type="reaction ID" value="UER00646"/>
</dbReference>
<dbReference type="GO" id="GO:0016208">
    <property type="term" value="F:AMP binding"/>
    <property type="evidence" value="ECO:0007669"/>
    <property type="project" value="TreeGrafter"/>
</dbReference>
<dbReference type="STRING" id="454171.CP488_00479"/>
<evidence type="ECO:0000256" key="3">
    <source>
        <dbReference type="ARBA" id="ARBA00004496"/>
    </source>
</evidence>
<dbReference type="GO" id="GO:0003999">
    <property type="term" value="F:adenine phosphoribosyltransferase activity"/>
    <property type="evidence" value="ECO:0007669"/>
    <property type="project" value="UniProtKB-UniRule"/>
</dbReference>
<evidence type="ECO:0000256" key="2">
    <source>
        <dbReference type="ARBA" id="ARBA00003968"/>
    </source>
</evidence>
<dbReference type="HAMAP" id="MF_00004">
    <property type="entry name" value="Aden_phosphoribosyltr"/>
    <property type="match status" value="1"/>
</dbReference>
<dbReference type="eggNOG" id="COG0503">
    <property type="taxonomic scope" value="Bacteria"/>
</dbReference>
<dbReference type="PANTHER" id="PTHR32315">
    <property type="entry name" value="ADENINE PHOSPHORIBOSYLTRANSFERASE"/>
    <property type="match status" value="1"/>
</dbReference>
<dbReference type="GO" id="GO:0006166">
    <property type="term" value="P:purine ribonucleoside salvage"/>
    <property type="evidence" value="ECO:0007669"/>
    <property type="project" value="UniProtKB-UniRule"/>
</dbReference>
<dbReference type="AlphaFoldDB" id="S0ET29"/>
<dbReference type="EC" id="2.4.2.7" evidence="6 11"/>
<dbReference type="InterPro" id="IPR000836">
    <property type="entry name" value="PRTase_dom"/>
</dbReference>
<evidence type="ECO:0000256" key="8">
    <source>
        <dbReference type="ARBA" id="ARBA00022676"/>
    </source>
</evidence>
<dbReference type="GO" id="GO:0002055">
    <property type="term" value="F:adenine binding"/>
    <property type="evidence" value="ECO:0007669"/>
    <property type="project" value="TreeGrafter"/>
</dbReference>
<dbReference type="GO" id="GO:0044209">
    <property type="term" value="P:AMP salvage"/>
    <property type="evidence" value="ECO:0007669"/>
    <property type="project" value="UniProtKB-UniRule"/>
</dbReference>
<comment type="subcellular location">
    <subcellularLocation>
        <location evidence="3 11">Cytoplasm</location>
    </subcellularLocation>
</comment>
<dbReference type="InterPro" id="IPR029057">
    <property type="entry name" value="PRTase-like"/>
</dbReference>
<evidence type="ECO:0000256" key="9">
    <source>
        <dbReference type="ARBA" id="ARBA00022679"/>
    </source>
</evidence>
<dbReference type="NCBIfam" id="NF002634">
    <property type="entry name" value="PRK02304.1-3"/>
    <property type="match status" value="1"/>
</dbReference>
<dbReference type="EMBL" id="HF951689">
    <property type="protein sequence ID" value="CCW34499.1"/>
    <property type="molecule type" value="Genomic_DNA"/>
</dbReference>
<comment type="catalytic activity">
    <reaction evidence="1 11">
        <text>AMP + diphosphate = 5-phospho-alpha-D-ribose 1-diphosphate + adenine</text>
        <dbReference type="Rhea" id="RHEA:16609"/>
        <dbReference type="ChEBI" id="CHEBI:16708"/>
        <dbReference type="ChEBI" id="CHEBI:33019"/>
        <dbReference type="ChEBI" id="CHEBI:58017"/>
        <dbReference type="ChEBI" id="CHEBI:456215"/>
        <dbReference type="EC" id="2.4.2.7"/>
    </reaction>
</comment>
<dbReference type="GO" id="GO:0005737">
    <property type="term" value="C:cytoplasm"/>
    <property type="evidence" value="ECO:0007669"/>
    <property type="project" value="UniProtKB-SubCell"/>
</dbReference>